<dbReference type="InterPro" id="IPR002696">
    <property type="entry name" value="Membr_insert_effic_factor_YidD"/>
</dbReference>
<keyword evidence="1" id="KW-1003">Cell membrane</keyword>
<evidence type="ECO:0000256" key="1">
    <source>
        <dbReference type="HAMAP-Rule" id="MF_00386"/>
    </source>
</evidence>
<proteinExistence type="inferred from homology"/>
<comment type="subcellular location">
    <subcellularLocation>
        <location evidence="1">Cell membrane</location>
        <topology evidence="1">Peripheral membrane protein</topology>
        <orientation evidence="1">Cytoplasmic side</orientation>
    </subcellularLocation>
</comment>
<protein>
    <recommendedName>
        <fullName evidence="1">Putative membrane protein insertion efficiency factor</fullName>
    </recommendedName>
</protein>
<comment type="similarity">
    <text evidence="1">Belongs to the UPF0161 family.</text>
</comment>
<dbReference type="PANTHER" id="PTHR33383:SF1">
    <property type="entry name" value="MEMBRANE PROTEIN INSERTION EFFICIENCY FACTOR-RELATED"/>
    <property type="match status" value="1"/>
</dbReference>
<reference evidence="2" key="1">
    <citation type="submission" date="2020-07" db="EMBL/GenBank/DDBJ databases">
        <title>Huge and variable diversity of episymbiotic CPR bacteria and DPANN archaea in groundwater ecosystems.</title>
        <authorList>
            <person name="He C.Y."/>
            <person name="Keren R."/>
            <person name="Whittaker M."/>
            <person name="Farag I.F."/>
            <person name="Doudna J."/>
            <person name="Cate J.H.D."/>
            <person name="Banfield J.F."/>
        </authorList>
    </citation>
    <scope>NUCLEOTIDE SEQUENCE</scope>
    <source>
        <strain evidence="2">NC_groundwater_1813_Pr3_B-0.1um_71_17</strain>
    </source>
</reference>
<comment type="function">
    <text evidence="1">Could be involved in insertion of integral membrane proteins into the membrane.</text>
</comment>
<dbReference type="Pfam" id="PF01809">
    <property type="entry name" value="YidD"/>
    <property type="match status" value="1"/>
</dbReference>
<dbReference type="Proteomes" id="UP000696931">
    <property type="component" value="Unassembled WGS sequence"/>
</dbReference>
<keyword evidence="1" id="KW-0472">Membrane</keyword>
<dbReference type="SMART" id="SM01234">
    <property type="entry name" value="Haemolytic"/>
    <property type="match status" value="1"/>
</dbReference>
<comment type="caution">
    <text evidence="2">The sequence shown here is derived from an EMBL/GenBank/DDBJ whole genome shotgun (WGS) entry which is preliminary data.</text>
</comment>
<organism evidence="2 3">
    <name type="scientific">Eiseniibacteriota bacterium</name>
    <dbReference type="NCBI Taxonomy" id="2212470"/>
    <lineage>
        <taxon>Bacteria</taxon>
        <taxon>Candidatus Eiseniibacteriota</taxon>
    </lineage>
</organism>
<dbReference type="PANTHER" id="PTHR33383">
    <property type="entry name" value="MEMBRANE PROTEIN INSERTION EFFICIENCY FACTOR-RELATED"/>
    <property type="match status" value="1"/>
</dbReference>
<dbReference type="EMBL" id="JACRIW010000081">
    <property type="protein sequence ID" value="MBI5170115.1"/>
    <property type="molecule type" value="Genomic_DNA"/>
</dbReference>
<dbReference type="AlphaFoldDB" id="A0A933SE81"/>
<evidence type="ECO:0000313" key="3">
    <source>
        <dbReference type="Proteomes" id="UP000696931"/>
    </source>
</evidence>
<gene>
    <name evidence="2" type="primary">yidD</name>
    <name evidence="2" type="ORF">HZA61_11545</name>
</gene>
<accession>A0A933SE81</accession>
<name>A0A933SE81_UNCEI</name>
<dbReference type="NCBIfam" id="TIGR00278">
    <property type="entry name" value="membrane protein insertion efficiency factor YidD"/>
    <property type="match status" value="1"/>
</dbReference>
<sequence>MRSLVLALIRLYQLLMPPMFRGGCRHRPTCSEYAKEAIARHGVWKGGRLALARIGRCHPLGTAGYDPVP</sequence>
<evidence type="ECO:0000313" key="2">
    <source>
        <dbReference type="EMBL" id="MBI5170115.1"/>
    </source>
</evidence>
<dbReference type="HAMAP" id="MF_00386">
    <property type="entry name" value="UPF0161_YidD"/>
    <property type="match status" value="1"/>
</dbReference>
<dbReference type="GO" id="GO:0005886">
    <property type="term" value="C:plasma membrane"/>
    <property type="evidence" value="ECO:0007669"/>
    <property type="project" value="UniProtKB-SubCell"/>
</dbReference>